<dbReference type="GO" id="GO:0009306">
    <property type="term" value="P:protein secretion"/>
    <property type="evidence" value="ECO:0007669"/>
    <property type="project" value="TreeGrafter"/>
</dbReference>
<evidence type="ECO:0000313" key="2">
    <source>
        <dbReference type="EnsemblMetazoa" id="BGLB027115-PA"/>
    </source>
</evidence>
<dbReference type="KEGG" id="bgt:106074447"/>
<proteinExistence type="predicted"/>
<accession>A0A2C9L4W0</accession>
<protein>
    <recommendedName>
        <fullName evidence="1">Pilus formation protein N-terminal domain-containing protein</fullName>
    </recommendedName>
</protein>
<feature type="domain" description="Pilus formation protein N-terminal" evidence="1">
    <location>
        <begin position="5"/>
        <end position="72"/>
    </location>
</feature>
<dbReference type="InterPro" id="IPR032789">
    <property type="entry name" value="T2SS-T3SS_pil_N"/>
</dbReference>
<reference evidence="2" key="1">
    <citation type="submission" date="2020-05" db="UniProtKB">
        <authorList>
            <consortium name="EnsemblMetazoa"/>
        </authorList>
    </citation>
    <scope>IDENTIFICATION</scope>
    <source>
        <strain evidence="2">BB02</strain>
    </source>
</reference>
<dbReference type="PANTHER" id="PTHR30332:SF17">
    <property type="entry name" value="TYPE IV PILIATION SYSTEM PROTEIN DR_0774-RELATED"/>
    <property type="match status" value="1"/>
</dbReference>
<dbReference type="Proteomes" id="UP000076420">
    <property type="component" value="Unassembled WGS sequence"/>
</dbReference>
<dbReference type="EnsemblMetazoa" id="BGLB027115-RA">
    <property type="protein sequence ID" value="BGLB027115-PA"/>
    <property type="gene ID" value="BGLB027115"/>
</dbReference>
<dbReference type="Pfam" id="PF13629">
    <property type="entry name" value="T2SS-T3SS_pil_N"/>
    <property type="match status" value="1"/>
</dbReference>
<sequence length="251" mass="27692">MALTEITVATDKDEIYLSDQDISSISITNKEIVDVDKHSNKKLSVRGKKLGETTITLYNNKDEIIEKLNVFVVQDLTPIKHAIKNIFNDEVIGIEYIDNNIVLTGSASNSSIASKITQLVRKMSNDSSKEIINLINTDSKQQVMLRVRVGEIKKNAIFMLGSIWSIENQDPKSSLYNTKFESTSGIGTSAFDPGLFGYQNALSLAYKTASDIAFKVMLSAMQQEGLFKVLAEPNLVAISGQTAEFRAGNEI</sequence>
<evidence type="ECO:0000313" key="3">
    <source>
        <dbReference type="Proteomes" id="UP000076420"/>
    </source>
</evidence>
<gene>
    <name evidence="2" type="primary">106074447</name>
</gene>
<dbReference type="AlphaFoldDB" id="A0A2C9L4W0"/>
<dbReference type="VEuPathDB" id="VectorBase:BGLB027115"/>
<evidence type="ECO:0000259" key="1">
    <source>
        <dbReference type="Pfam" id="PF13629"/>
    </source>
</evidence>
<dbReference type="PANTHER" id="PTHR30332">
    <property type="entry name" value="PROBABLE GENERAL SECRETION PATHWAY PROTEIN D"/>
    <property type="match status" value="1"/>
</dbReference>
<organism evidence="2 3">
    <name type="scientific">Biomphalaria glabrata</name>
    <name type="common">Bloodfluke planorb</name>
    <name type="synonym">Freshwater snail</name>
    <dbReference type="NCBI Taxonomy" id="6526"/>
    <lineage>
        <taxon>Eukaryota</taxon>
        <taxon>Metazoa</taxon>
        <taxon>Spiralia</taxon>
        <taxon>Lophotrochozoa</taxon>
        <taxon>Mollusca</taxon>
        <taxon>Gastropoda</taxon>
        <taxon>Heterobranchia</taxon>
        <taxon>Euthyneura</taxon>
        <taxon>Panpulmonata</taxon>
        <taxon>Hygrophila</taxon>
        <taxon>Lymnaeoidea</taxon>
        <taxon>Planorbidae</taxon>
        <taxon>Biomphalaria</taxon>
    </lineage>
</organism>
<dbReference type="InterPro" id="IPR050810">
    <property type="entry name" value="Bact_Secretion_Sys_Channel"/>
</dbReference>
<name>A0A2C9L4W0_BIOGL</name>